<feature type="domain" description="Cupin type-2" evidence="1">
    <location>
        <begin position="38"/>
        <end position="102"/>
    </location>
</feature>
<proteinExistence type="predicted"/>
<evidence type="ECO:0000313" key="2">
    <source>
        <dbReference type="EMBL" id="GIJ44844.1"/>
    </source>
</evidence>
<dbReference type="CDD" id="cd02208">
    <property type="entry name" value="cupin_RmlC-like"/>
    <property type="match status" value="1"/>
</dbReference>
<gene>
    <name evidence="2" type="ORF">Val02_17300</name>
</gene>
<dbReference type="Proteomes" id="UP000619260">
    <property type="component" value="Unassembled WGS sequence"/>
</dbReference>
<sequence>MTTVIRAAEAPRFALPGVNFAGGAAPSRGSDQLCVWRLTVDAGHITDTHHTVDRDEVFTVLSGRVRFGPDQPELGAGDVAIIRAGDPIAVANPGSEPAELVVAITAGFTAMTADGTPIGTPPWAA</sequence>
<comment type="caution">
    <text evidence="2">The sequence shown here is derived from an EMBL/GenBank/DDBJ whole genome shotgun (WGS) entry which is preliminary data.</text>
</comment>
<evidence type="ECO:0000259" key="1">
    <source>
        <dbReference type="Pfam" id="PF07883"/>
    </source>
</evidence>
<dbReference type="EMBL" id="BOPF01000004">
    <property type="protein sequence ID" value="GIJ44844.1"/>
    <property type="molecule type" value="Genomic_DNA"/>
</dbReference>
<dbReference type="InterPro" id="IPR014710">
    <property type="entry name" value="RmlC-like_jellyroll"/>
</dbReference>
<name>A0A8J4DNV4_9ACTN</name>
<dbReference type="AlphaFoldDB" id="A0A8J4DNV4"/>
<dbReference type="InterPro" id="IPR011051">
    <property type="entry name" value="RmlC_Cupin_sf"/>
</dbReference>
<organism evidence="2 3">
    <name type="scientific">Virgisporangium aliadipatigenens</name>
    <dbReference type="NCBI Taxonomy" id="741659"/>
    <lineage>
        <taxon>Bacteria</taxon>
        <taxon>Bacillati</taxon>
        <taxon>Actinomycetota</taxon>
        <taxon>Actinomycetes</taxon>
        <taxon>Micromonosporales</taxon>
        <taxon>Micromonosporaceae</taxon>
        <taxon>Virgisporangium</taxon>
    </lineage>
</organism>
<dbReference type="SUPFAM" id="SSF51182">
    <property type="entry name" value="RmlC-like cupins"/>
    <property type="match status" value="1"/>
</dbReference>
<dbReference type="RefSeq" id="WP_203898373.1">
    <property type="nucleotide sequence ID" value="NZ_BOPF01000004.1"/>
</dbReference>
<dbReference type="InterPro" id="IPR013096">
    <property type="entry name" value="Cupin_2"/>
</dbReference>
<dbReference type="Pfam" id="PF07883">
    <property type="entry name" value="Cupin_2"/>
    <property type="match status" value="1"/>
</dbReference>
<evidence type="ECO:0000313" key="3">
    <source>
        <dbReference type="Proteomes" id="UP000619260"/>
    </source>
</evidence>
<keyword evidence="3" id="KW-1185">Reference proteome</keyword>
<dbReference type="Gene3D" id="2.60.120.10">
    <property type="entry name" value="Jelly Rolls"/>
    <property type="match status" value="1"/>
</dbReference>
<reference evidence="2" key="1">
    <citation type="submission" date="2021-01" db="EMBL/GenBank/DDBJ databases">
        <title>Whole genome shotgun sequence of Virgisporangium aliadipatigenens NBRC 105644.</title>
        <authorList>
            <person name="Komaki H."/>
            <person name="Tamura T."/>
        </authorList>
    </citation>
    <scope>NUCLEOTIDE SEQUENCE</scope>
    <source>
        <strain evidence="2">NBRC 105644</strain>
    </source>
</reference>
<accession>A0A8J4DNV4</accession>
<protein>
    <recommendedName>
        <fullName evidence="1">Cupin type-2 domain-containing protein</fullName>
    </recommendedName>
</protein>